<comment type="caution">
    <text evidence="1">The sequence shown here is derived from an EMBL/GenBank/DDBJ whole genome shotgun (WGS) entry which is preliminary data.</text>
</comment>
<dbReference type="Proteomes" id="UP001628156">
    <property type="component" value="Unassembled WGS sequence"/>
</dbReference>
<keyword evidence="2" id="KW-1185">Reference proteome</keyword>
<name>A0ABQ0DVJ1_9EUKA</name>
<dbReference type="EMBL" id="BAAFRS010000305">
    <property type="protein sequence ID" value="GAB1226788.1"/>
    <property type="molecule type" value="Genomic_DNA"/>
</dbReference>
<sequence>MTEENKQPISWCEASLVVSFDKDIGGKIIAQNPSNITELYGEYFSSQMFVLLKEIEKV</sequence>
<protein>
    <submittedName>
        <fullName evidence="1">Uncharacterized protein</fullName>
    </submittedName>
</protein>
<organism evidence="1 2">
    <name type="scientific">Entamoeba nuttalli</name>
    <dbReference type="NCBI Taxonomy" id="412467"/>
    <lineage>
        <taxon>Eukaryota</taxon>
        <taxon>Amoebozoa</taxon>
        <taxon>Evosea</taxon>
        <taxon>Archamoebae</taxon>
        <taxon>Mastigamoebida</taxon>
        <taxon>Entamoebidae</taxon>
        <taxon>Entamoeba</taxon>
    </lineage>
</organism>
<proteinExistence type="predicted"/>
<reference evidence="1 2" key="1">
    <citation type="journal article" date="2019" name="PLoS Negl. Trop. Dis.">
        <title>Whole genome sequencing of Entamoeba nuttalli reveals mammalian host-related molecular signatures and a novel octapeptide-repeat surface protein.</title>
        <authorList>
            <person name="Tanaka M."/>
            <person name="Makiuchi T."/>
            <person name="Komiyama T."/>
            <person name="Shiina T."/>
            <person name="Osaki K."/>
            <person name="Tachibana H."/>
        </authorList>
    </citation>
    <scope>NUCLEOTIDE SEQUENCE [LARGE SCALE GENOMIC DNA]</scope>
    <source>
        <strain evidence="1 2">P19-061405</strain>
    </source>
</reference>
<accession>A0ABQ0DVJ1</accession>
<evidence type="ECO:0000313" key="2">
    <source>
        <dbReference type="Proteomes" id="UP001628156"/>
    </source>
</evidence>
<gene>
    <name evidence="1" type="ORF">ENUP19_0305G0036</name>
</gene>
<evidence type="ECO:0000313" key="1">
    <source>
        <dbReference type="EMBL" id="GAB1226788.1"/>
    </source>
</evidence>